<dbReference type="SUPFAM" id="SSF53067">
    <property type="entry name" value="Actin-like ATPase domain"/>
    <property type="match status" value="1"/>
</dbReference>
<comment type="similarity">
    <text evidence="1">Belongs to the ROK (NagC/XylR) family.</text>
</comment>
<evidence type="ECO:0000313" key="2">
    <source>
        <dbReference type="EMBL" id="HIU35313.1"/>
    </source>
</evidence>
<reference evidence="2" key="1">
    <citation type="submission" date="2020-10" db="EMBL/GenBank/DDBJ databases">
        <authorList>
            <person name="Gilroy R."/>
        </authorList>
    </citation>
    <scope>NUCLEOTIDE SEQUENCE</scope>
    <source>
        <strain evidence="2">ChiGjej1B1-19959</strain>
    </source>
</reference>
<dbReference type="GO" id="GO:0008787">
    <property type="term" value="F:D-allose kinase activity"/>
    <property type="evidence" value="ECO:0007669"/>
    <property type="project" value="UniProtKB-EC"/>
</dbReference>
<evidence type="ECO:0000256" key="1">
    <source>
        <dbReference type="ARBA" id="ARBA00006479"/>
    </source>
</evidence>
<accession>A0A9D1IDZ0</accession>
<dbReference type="InterPro" id="IPR000600">
    <property type="entry name" value="ROK"/>
</dbReference>
<dbReference type="PANTHER" id="PTHR18964:SF149">
    <property type="entry name" value="BIFUNCTIONAL UDP-N-ACETYLGLUCOSAMINE 2-EPIMERASE_N-ACETYLMANNOSAMINE KINASE"/>
    <property type="match status" value="1"/>
</dbReference>
<dbReference type="Proteomes" id="UP000824071">
    <property type="component" value="Unassembled WGS sequence"/>
</dbReference>
<evidence type="ECO:0000313" key="3">
    <source>
        <dbReference type="Proteomes" id="UP000824071"/>
    </source>
</evidence>
<name>A0A9D1IDZ0_9FIRM</name>
<dbReference type="EC" id="2.7.1.55" evidence="2"/>
<comment type="caution">
    <text evidence="2">The sequence shown here is derived from an EMBL/GenBank/DDBJ whole genome shotgun (WGS) entry which is preliminary data.</text>
</comment>
<dbReference type="Gene3D" id="3.30.420.40">
    <property type="match status" value="2"/>
</dbReference>
<proteinExistence type="inferred from homology"/>
<dbReference type="CDD" id="cd24070">
    <property type="entry name" value="ASKHA_NBD_ROK_AlsK"/>
    <property type="match status" value="1"/>
</dbReference>
<dbReference type="InterPro" id="IPR043129">
    <property type="entry name" value="ATPase_NBD"/>
</dbReference>
<dbReference type="PANTHER" id="PTHR18964">
    <property type="entry name" value="ROK (REPRESSOR, ORF, KINASE) FAMILY"/>
    <property type="match status" value="1"/>
</dbReference>
<keyword evidence="2" id="KW-0808">Transferase</keyword>
<dbReference type="AlphaFoldDB" id="A0A9D1IDZ0"/>
<dbReference type="Pfam" id="PF00480">
    <property type="entry name" value="ROK"/>
    <property type="match status" value="1"/>
</dbReference>
<gene>
    <name evidence="2" type="primary">alsK</name>
    <name evidence="2" type="ORF">IAC53_01725</name>
</gene>
<dbReference type="NCBIfam" id="NF007251">
    <property type="entry name" value="PRK09698.1"/>
    <property type="match status" value="1"/>
</dbReference>
<organism evidence="2 3">
    <name type="scientific">Candidatus Fimenecus excrementigallinarum</name>
    <dbReference type="NCBI Taxonomy" id="2840816"/>
    <lineage>
        <taxon>Bacteria</taxon>
        <taxon>Bacillati</taxon>
        <taxon>Bacillota</taxon>
        <taxon>Clostridia</taxon>
        <taxon>Candidatus Fimenecus</taxon>
    </lineage>
</organism>
<keyword evidence="2" id="KW-0418">Kinase</keyword>
<protein>
    <submittedName>
        <fullName evidence="2">Allose kinase</fullName>
        <ecNumber evidence="2">2.7.1.55</ecNumber>
    </submittedName>
</protein>
<dbReference type="EMBL" id="DVMW01000015">
    <property type="protein sequence ID" value="HIU35313.1"/>
    <property type="molecule type" value="Genomic_DNA"/>
</dbReference>
<sequence>MNGEKAYIGVDVGGTYIRTGTLYADGRPRHFEKLPQSEVFAGGDPPERLAAYLEGYLRRRGLSAEGVAACAVGMPSCVDRQKRRVLSTPNIPQFAGVALADLLEARLGLPVFLDRDVNMIYRYDRLALGLPERGVGIGCYFGTGIGNVVAIDGRLLTGKNGVACELGHVPVMGRGERCGCGNVGCFENYASGRYMEELCRAHYPGKSVREVLTAHAGDGPVREFIDNIAVVIATEVNLFDPDYVLLGGGLLLSEGFPRDRLLEALHRRVRKPYPDEGLQIYFSRTADAGGVIGAALCARTRLEGGTSV</sequence>
<reference evidence="2" key="2">
    <citation type="journal article" date="2021" name="PeerJ">
        <title>Extensive microbial diversity within the chicken gut microbiome revealed by metagenomics and culture.</title>
        <authorList>
            <person name="Gilroy R."/>
            <person name="Ravi A."/>
            <person name="Getino M."/>
            <person name="Pursley I."/>
            <person name="Horton D.L."/>
            <person name="Alikhan N.F."/>
            <person name="Baker D."/>
            <person name="Gharbi K."/>
            <person name="Hall N."/>
            <person name="Watson M."/>
            <person name="Adriaenssens E.M."/>
            <person name="Foster-Nyarko E."/>
            <person name="Jarju S."/>
            <person name="Secka A."/>
            <person name="Antonio M."/>
            <person name="Oren A."/>
            <person name="Chaudhuri R.R."/>
            <person name="La Ragione R."/>
            <person name="Hildebrand F."/>
            <person name="Pallen M.J."/>
        </authorList>
    </citation>
    <scope>NUCLEOTIDE SEQUENCE</scope>
    <source>
        <strain evidence="2">ChiGjej1B1-19959</strain>
    </source>
</reference>